<feature type="compositionally biased region" description="Basic and acidic residues" evidence="5">
    <location>
        <begin position="87"/>
        <end position="100"/>
    </location>
</feature>
<dbReference type="Pfam" id="PF04688">
    <property type="entry name" value="Holin_SPP1"/>
    <property type="match status" value="1"/>
</dbReference>
<feature type="region of interest" description="Disordered" evidence="5">
    <location>
        <begin position="71"/>
        <end position="106"/>
    </location>
</feature>
<dbReference type="EMBL" id="UHDK01000001">
    <property type="protein sequence ID" value="SUM34014.1"/>
    <property type="molecule type" value="Genomic_DNA"/>
</dbReference>
<evidence type="ECO:0000256" key="3">
    <source>
        <dbReference type="ARBA" id="ARBA00022989"/>
    </source>
</evidence>
<evidence type="ECO:0000313" key="8">
    <source>
        <dbReference type="EMBL" id="SUM34014.1"/>
    </source>
</evidence>
<keyword evidence="4 6" id="KW-0472">Membrane</keyword>
<dbReference type="NCBIfam" id="TIGR01592">
    <property type="entry name" value="holin_SPP1"/>
    <property type="match status" value="1"/>
</dbReference>
<dbReference type="AlphaFoldDB" id="A0A380FLH3"/>
<name>A0A380FLH3_STAGA</name>
<dbReference type="Proteomes" id="UP000321057">
    <property type="component" value="Unassembled WGS sequence"/>
</dbReference>
<comment type="subcellular location">
    <subcellularLocation>
        <location evidence="1">Membrane</location>
    </subcellularLocation>
</comment>
<dbReference type="InterPro" id="IPR006479">
    <property type="entry name" value="Holin"/>
</dbReference>
<sequence>MKMTIGATVRFIVLILALINQWLATKNISPIPVDEDSISSILLTIVALYTAYKDNPVTKEGHEANIEMKQKKLDKKQGTTPTINATEDNKDGAVFHDVKDNGGIQR</sequence>
<dbReference type="GO" id="GO:0016020">
    <property type="term" value="C:membrane"/>
    <property type="evidence" value="ECO:0007669"/>
    <property type="project" value="UniProtKB-SubCell"/>
</dbReference>
<keyword evidence="3 6" id="KW-1133">Transmembrane helix</keyword>
<protein>
    <submittedName>
        <fullName evidence="8">Holin</fullName>
    </submittedName>
</protein>
<organism evidence="8 9">
    <name type="scientific">Staphylococcus gallinarum</name>
    <dbReference type="NCBI Taxonomy" id="1293"/>
    <lineage>
        <taxon>Bacteria</taxon>
        <taxon>Bacillati</taxon>
        <taxon>Bacillota</taxon>
        <taxon>Bacilli</taxon>
        <taxon>Bacillales</taxon>
        <taxon>Staphylococcaceae</taxon>
        <taxon>Staphylococcus</taxon>
    </lineage>
</organism>
<proteinExistence type="predicted"/>
<reference evidence="8 9" key="1">
    <citation type="submission" date="2018-06" db="EMBL/GenBank/DDBJ databases">
        <authorList>
            <consortium name="Pathogen Informatics"/>
            <person name="Doyle S."/>
        </authorList>
    </citation>
    <scope>NUCLEOTIDE SEQUENCE [LARGE SCALE GENOMIC DNA]</scope>
    <source>
        <strain evidence="8 9">NCTC12195</strain>
    </source>
</reference>
<keyword evidence="10" id="KW-1185">Reference proteome</keyword>
<keyword evidence="2 6" id="KW-0812">Transmembrane</keyword>
<evidence type="ECO:0000256" key="5">
    <source>
        <dbReference type="SAM" id="MobiDB-lite"/>
    </source>
</evidence>
<evidence type="ECO:0000313" key="9">
    <source>
        <dbReference type="Proteomes" id="UP000255277"/>
    </source>
</evidence>
<evidence type="ECO:0000256" key="6">
    <source>
        <dbReference type="SAM" id="Phobius"/>
    </source>
</evidence>
<reference evidence="7 10" key="2">
    <citation type="submission" date="2019-07" db="EMBL/GenBank/DDBJ databases">
        <title>Whole genome shotgun sequence of Staphylococcus gallinarum NBRC 109767.</title>
        <authorList>
            <person name="Hosoyama A."/>
            <person name="Uohara A."/>
            <person name="Ohji S."/>
            <person name="Ichikawa N."/>
        </authorList>
    </citation>
    <scope>NUCLEOTIDE SEQUENCE [LARGE SCALE GENOMIC DNA]</scope>
    <source>
        <strain evidence="7 10">NBRC 109767</strain>
    </source>
</reference>
<feature type="transmembrane region" description="Helical" evidence="6">
    <location>
        <begin position="7"/>
        <end position="24"/>
    </location>
</feature>
<accession>A0A380FLH3</accession>
<evidence type="ECO:0000256" key="2">
    <source>
        <dbReference type="ARBA" id="ARBA00022692"/>
    </source>
</evidence>
<evidence type="ECO:0000313" key="7">
    <source>
        <dbReference type="EMBL" id="GEQ07028.1"/>
    </source>
</evidence>
<dbReference type="Proteomes" id="UP000255277">
    <property type="component" value="Unassembled WGS sequence"/>
</dbReference>
<dbReference type="EMBL" id="BKAX01000016">
    <property type="protein sequence ID" value="GEQ07028.1"/>
    <property type="molecule type" value="Genomic_DNA"/>
</dbReference>
<gene>
    <name evidence="8" type="ORF">NCTC12195_03522</name>
    <name evidence="7" type="ORF">SGA02_28560</name>
</gene>
<evidence type="ECO:0000256" key="1">
    <source>
        <dbReference type="ARBA" id="ARBA00004370"/>
    </source>
</evidence>
<evidence type="ECO:0000313" key="10">
    <source>
        <dbReference type="Proteomes" id="UP000321057"/>
    </source>
</evidence>
<evidence type="ECO:0000256" key="4">
    <source>
        <dbReference type="ARBA" id="ARBA00023136"/>
    </source>
</evidence>